<dbReference type="GO" id="GO:0000731">
    <property type="term" value="P:DNA synthesis involved in DNA repair"/>
    <property type="evidence" value="ECO:0007669"/>
    <property type="project" value="TreeGrafter"/>
</dbReference>
<sequence>MLRTIHIEGFKSIASEALDLGRVNCFIGANGVGKSNVLEAIGILGAAAAGRVDDESLLHRGVRAGTPTLYKAAFTGARVPPHIMLNAESEAGAGYRVALLNPLNDPQPAWSFKTENLYAGQSGNLVTRGVKSVNLEPTAGLAALRLVDIPAGSPPAKLMSGLKNYAIYCPNTPVLRGLEPDSQARAPVGLCGGRLAEAVQELKRQLDKDSSDDSRADVQAGLDENLFESVIELLDWVDDLDTTDAPGALLSSSVPRGRLVLRFRDRFMSQSRNQLTAYDASEGALYVLFTAVLCLSDAAPQILAIDNLDQALNPRLATRLTASLSHWLERSNPHRQLLFTAHNPAVLDGLDLADDGVRLFAVERTTQGQTRCRRIRPTQELLEQNRQYPLSRLWLRGDLGAVPNV</sequence>
<name>A0AAJ0U482_9GAMM</name>
<dbReference type="GO" id="GO:0005524">
    <property type="term" value="F:ATP binding"/>
    <property type="evidence" value="ECO:0007669"/>
    <property type="project" value="InterPro"/>
</dbReference>
<dbReference type="InterPro" id="IPR014555">
    <property type="entry name" value="RecF-like"/>
</dbReference>
<organism evidence="3 4">
    <name type="scientific">Halochromatium glycolicum</name>
    <dbReference type="NCBI Taxonomy" id="85075"/>
    <lineage>
        <taxon>Bacteria</taxon>
        <taxon>Pseudomonadati</taxon>
        <taxon>Pseudomonadota</taxon>
        <taxon>Gammaproteobacteria</taxon>
        <taxon>Chromatiales</taxon>
        <taxon>Chromatiaceae</taxon>
        <taxon>Halochromatium</taxon>
    </lineage>
</organism>
<dbReference type="InterPro" id="IPR003959">
    <property type="entry name" value="ATPase_AAA_core"/>
</dbReference>
<dbReference type="InterPro" id="IPR027417">
    <property type="entry name" value="P-loop_NTPase"/>
</dbReference>
<dbReference type="AlphaFoldDB" id="A0AAJ0U482"/>
<protein>
    <submittedName>
        <fullName evidence="3">Chromosome segregation protein SMC</fullName>
    </submittedName>
</protein>
<accession>A0AAJ0U482</accession>
<dbReference type="SUPFAM" id="SSF52540">
    <property type="entry name" value="P-loop containing nucleoside triphosphate hydrolases"/>
    <property type="match status" value="1"/>
</dbReference>
<dbReference type="Gene3D" id="3.40.50.300">
    <property type="entry name" value="P-loop containing nucleotide triphosphate hydrolases"/>
    <property type="match status" value="1"/>
</dbReference>
<evidence type="ECO:0000313" key="4">
    <source>
        <dbReference type="Proteomes" id="UP001296776"/>
    </source>
</evidence>
<dbReference type="InterPro" id="IPR041685">
    <property type="entry name" value="AAA_GajA/Old/RecF-like"/>
</dbReference>
<dbReference type="PIRSF" id="PIRSF029347">
    <property type="entry name" value="RecF"/>
    <property type="match status" value="1"/>
</dbReference>
<dbReference type="EMBL" id="NRSJ01000016">
    <property type="protein sequence ID" value="MBK1704927.1"/>
    <property type="molecule type" value="Genomic_DNA"/>
</dbReference>
<reference evidence="3" key="1">
    <citation type="submission" date="2017-08" db="EMBL/GenBank/DDBJ databases">
        <authorList>
            <person name="Imhoff J.F."/>
            <person name="Rahn T."/>
            <person name="Kuenzel S."/>
            <person name="Neulinger S.C."/>
        </authorList>
    </citation>
    <scope>NUCLEOTIDE SEQUENCE</scope>
    <source>
        <strain evidence="3">DSM 11080</strain>
    </source>
</reference>
<feature type="domain" description="ATPase AAA-type core" evidence="2">
    <location>
        <begin position="267"/>
        <end position="348"/>
    </location>
</feature>
<dbReference type="PANTHER" id="PTHR32182:SF22">
    <property type="entry name" value="ATP-DEPENDENT ENDONUCLEASE, OLD FAMILY-RELATED"/>
    <property type="match status" value="1"/>
</dbReference>
<evidence type="ECO:0000259" key="1">
    <source>
        <dbReference type="Pfam" id="PF13175"/>
    </source>
</evidence>
<proteinExistence type="predicted"/>
<evidence type="ECO:0000313" key="3">
    <source>
        <dbReference type="EMBL" id="MBK1704927.1"/>
    </source>
</evidence>
<dbReference type="PANTHER" id="PTHR32182">
    <property type="entry name" value="DNA REPLICATION AND REPAIR PROTEIN RECF"/>
    <property type="match status" value="1"/>
</dbReference>
<dbReference type="GO" id="GO:0016887">
    <property type="term" value="F:ATP hydrolysis activity"/>
    <property type="evidence" value="ECO:0007669"/>
    <property type="project" value="InterPro"/>
</dbReference>
<comment type="caution">
    <text evidence="3">The sequence shown here is derived from an EMBL/GenBank/DDBJ whole genome shotgun (WGS) entry which is preliminary data.</text>
</comment>
<dbReference type="RefSeq" id="WP_200346138.1">
    <property type="nucleotide sequence ID" value="NZ_NRSJ01000016.1"/>
</dbReference>
<dbReference type="GO" id="GO:0006302">
    <property type="term" value="P:double-strand break repair"/>
    <property type="evidence" value="ECO:0007669"/>
    <property type="project" value="TreeGrafter"/>
</dbReference>
<dbReference type="Proteomes" id="UP001296776">
    <property type="component" value="Unassembled WGS sequence"/>
</dbReference>
<gene>
    <name evidence="3" type="ORF">CKO40_10355</name>
</gene>
<feature type="domain" description="Endonuclease GajA/Old nuclease/RecF-like AAA" evidence="1">
    <location>
        <begin position="1"/>
        <end position="44"/>
    </location>
</feature>
<dbReference type="Pfam" id="PF13304">
    <property type="entry name" value="AAA_21"/>
    <property type="match status" value="1"/>
</dbReference>
<evidence type="ECO:0000259" key="2">
    <source>
        <dbReference type="Pfam" id="PF13304"/>
    </source>
</evidence>
<dbReference type="Pfam" id="PF13175">
    <property type="entry name" value="AAA_15"/>
    <property type="match status" value="1"/>
</dbReference>
<reference evidence="3" key="2">
    <citation type="journal article" date="2020" name="Microorganisms">
        <title>Osmotic Adaptation and Compatible Solute Biosynthesis of Phototrophic Bacteria as Revealed from Genome Analyses.</title>
        <authorList>
            <person name="Imhoff J.F."/>
            <person name="Rahn T."/>
            <person name="Kunzel S."/>
            <person name="Keller A."/>
            <person name="Neulinger S.C."/>
        </authorList>
    </citation>
    <scope>NUCLEOTIDE SEQUENCE</scope>
    <source>
        <strain evidence="3">DSM 11080</strain>
    </source>
</reference>
<keyword evidence="4" id="KW-1185">Reference proteome</keyword>